<evidence type="ECO:0000313" key="2">
    <source>
        <dbReference type="EMBL" id="CAB9499701.1"/>
    </source>
</evidence>
<dbReference type="Proteomes" id="UP001153069">
    <property type="component" value="Unassembled WGS sequence"/>
</dbReference>
<comment type="caution">
    <text evidence="2">The sequence shown here is derived from an EMBL/GenBank/DDBJ whole genome shotgun (WGS) entry which is preliminary data.</text>
</comment>
<protein>
    <submittedName>
        <fullName evidence="2">Uncharacterized protein</fullName>
    </submittedName>
</protein>
<accession>A0A9N8DD04</accession>
<evidence type="ECO:0000313" key="3">
    <source>
        <dbReference type="Proteomes" id="UP001153069"/>
    </source>
</evidence>
<reference evidence="2" key="1">
    <citation type="submission" date="2020-06" db="EMBL/GenBank/DDBJ databases">
        <authorList>
            <consortium name="Plant Systems Biology data submission"/>
        </authorList>
    </citation>
    <scope>NUCLEOTIDE SEQUENCE</scope>
    <source>
        <strain evidence="2">D6</strain>
    </source>
</reference>
<feature type="region of interest" description="Disordered" evidence="1">
    <location>
        <begin position="130"/>
        <end position="156"/>
    </location>
</feature>
<feature type="compositionally biased region" description="Basic residues" evidence="1">
    <location>
        <begin position="130"/>
        <end position="142"/>
    </location>
</feature>
<name>A0A9N8DD04_9STRA</name>
<evidence type="ECO:0000256" key="1">
    <source>
        <dbReference type="SAM" id="MobiDB-lite"/>
    </source>
</evidence>
<keyword evidence="3" id="KW-1185">Reference proteome</keyword>
<organism evidence="2 3">
    <name type="scientific">Seminavis robusta</name>
    <dbReference type="NCBI Taxonomy" id="568900"/>
    <lineage>
        <taxon>Eukaryota</taxon>
        <taxon>Sar</taxon>
        <taxon>Stramenopiles</taxon>
        <taxon>Ochrophyta</taxon>
        <taxon>Bacillariophyta</taxon>
        <taxon>Bacillariophyceae</taxon>
        <taxon>Bacillariophycidae</taxon>
        <taxon>Naviculales</taxon>
        <taxon>Naviculaceae</taxon>
        <taxon>Seminavis</taxon>
    </lineage>
</organism>
<sequence>MFDMSTMEKRRSVCSTLSSTMGMDDSSWGEISVESVLTDHRPVKDKSSRTIKTISSSSLGSLAGHESAEIDFDDLVQSIPSSCLNDDTRLTYSQQELSMDDDVSRSSWGELDLDDLEESAVNFTRRRSTTNIKKQQRTKPRSYGKPMDDDISGLTCGGPSGRRVARRDLEDSGSELAVCLKSLYMDYCDNISNKATSYSQLPELKRHQTC</sequence>
<gene>
    <name evidence="2" type="ORF">SEMRO_67_G037480.1</name>
</gene>
<dbReference type="EMBL" id="CAICTM010000066">
    <property type="protein sequence ID" value="CAB9499701.1"/>
    <property type="molecule type" value="Genomic_DNA"/>
</dbReference>
<proteinExistence type="predicted"/>
<dbReference type="AlphaFoldDB" id="A0A9N8DD04"/>